<reference evidence="3" key="1">
    <citation type="submission" date="2023-06" db="EMBL/GenBank/DDBJ databases">
        <title>Genome-scale phylogeny and comparative genomics of the fungal order Sordariales.</title>
        <authorList>
            <consortium name="Lawrence Berkeley National Laboratory"/>
            <person name="Hensen N."/>
            <person name="Bonometti L."/>
            <person name="Westerberg I."/>
            <person name="Brannstrom I.O."/>
            <person name="Guillou S."/>
            <person name="Cros-Aarteil S."/>
            <person name="Calhoun S."/>
            <person name="Haridas S."/>
            <person name="Kuo A."/>
            <person name="Mondo S."/>
            <person name="Pangilinan J."/>
            <person name="Riley R."/>
            <person name="Labutti K."/>
            <person name="Andreopoulos B."/>
            <person name="Lipzen A."/>
            <person name="Chen C."/>
            <person name="Yanf M."/>
            <person name="Daum C."/>
            <person name="Ng V."/>
            <person name="Clum A."/>
            <person name="Steindorff A."/>
            <person name="Ohm R."/>
            <person name="Martin F."/>
            <person name="Silar P."/>
            <person name="Natvig D."/>
            <person name="Lalanne C."/>
            <person name="Gautier V."/>
            <person name="Ament-Velasquez S.L."/>
            <person name="Kruys A."/>
            <person name="Hutchinson M.I."/>
            <person name="Powell A.J."/>
            <person name="Barry K."/>
            <person name="Miller A.N."/>
            <person name="Grigoriev I.V."/>
            <person name="Debuchy R."/>
            <person name="Gladieux P."/>
            <person name="Thoren M.H."/>
            <person name="Johannesson H."/>
        </authorList>
    </citation>
    <scope>NUCLEOTIDE SEQUENCE</scope>
    <source>
        <strain evidence="3">PSN4</strain>
    </source>
</reference>
<feature type="compositionally biased region" description="Polar residues" evidence="1">
    <location>
        <begin position="232"/>
        <end position="244"/>
    </location>
</feature>
<protein>
    <submittedName>
        <fullName evidence="3">Uncharacterized protein</fullName>
    </submittedName>
</protein>
<feature type="compositionally biased region" description="Polar residues" evidence="1">
    <location>
        <begin position="331"/>
        <end position="342"/>
    </location>
</feature>
<dbReference type="Proteomes" id="UP001239445">
    <property type="component" value="Unassembled WGS sequence"/>
</dbReference>
<feature type="transmembrane region" description="Helical" evidence="2">
    <location>
        <begin position="65"/>
        <end position="85"/>
    </location>
</feature>
<feature type="compositionally biased region" description="Pro residues" evidence="1">
    <location>
        <begin position="554"/>
        <end position="568"/>
    </location>
</feature>
<name>A0AAJ0BQK8_9PEZI</name>
<proteinExistence type="predicted"/>
<feature type="region of interest" description="Disordered" evidence="1">
    <location>
        <begin position="191"/>
        <end position="385"/>
    </location>
</feature>
<feature type="region of interest" description="Disordered" evidence="1">
    <location>
        <begin position="106"/>
        <end position="136"/>
    </location>
</feature>
<feature type="compositionally biased region" description="Pro residues" evidence="1">
    <location>
        <begin position="254"/>
        <end position="263"/>
    </location>
</feature>
<gene>
    <name evidence="3" type="ORF">QBC47DRAFT_290774</name>
</gene>
<feature type="compositionally biased region" description="Polar residues" evidence="1">
    <location>
        <begin position="668"/>
        <end position="680"/>
    </location>
</feature>
<keyword evidence="4" id="KW-1185">Reference proteome</keyword>
<accession>A0AAJ0BQK8</accession>
<dbReference type="AlphaFoldDB" id="A0AAJ0BQK8"/>
<keyword evidence="2" id="KW-0812">Transmembrane</keyword>
<feature type="compositionally biased region" description="Basic and acidic residues" evidence="1">
    <location>
        <begin position="468"/>
        <end position="488"/>
    </location>
</feature>
<feature type="compositionally biased region" description="Pro residues" evidence="1">
    <location>
        <begin position="582"/>
        <end position="591"/>
    </location>
</feature>
<organism evidence="3 4">
    <name type="scientific">Echria macrotheca</name>
    <dbReference type="NCBI Taxonomy" id="438768"/>
    <lineage>
        <taxon>Eukaryota</taxon>
        <taxon>Fungi</taxon>
        <taxon>Dikarya</taxon>
        <taxon>Ascomycota</taxon>
        <taxon>Pezizomycotina</taxon>
        <taxon>Sordariomycetes</taxon>
        <taxon>Sordariomycetidae</taxon>
        <taxon>Sordariales</taxon>
        <taxon>Schizotheciaceae</taxon>
        <taxon>Echria</taxon>
    </lineage>
</organism>
<dbReference type="PANTHER" id="PTHR42088:SF1">
    <property type="entry name" value="YALI0F10131P"/>
    <property type="match status" value="1"/>
</dbReference>
<evidence type="ECO:0000256" key="2">
    <source>
        <dbReference type="SAM" id="Phobius"/>
    </source>
</evidence>
<dbReference type="PANTHER" id="PTHR42088">
    <property type="entry name" value="YALI0F10131P"/>
    <property type="match status" value="1"/>
</dbReference>
<feature type="compositionally biased region" description="Polar residues" evidence="1">
    <location>
        <begin position="595"/>
        <end position="611"/>
    </location>
</feature>
<evidence type="ECO:0000256" key="1">
    <source>
        <dbReference type="SAM" id="MobiDB-lite"/>
    </source>
</evidence>
<feature type="compositionally biased region" description="Low complexity" evidence="1">
    <location>
        <begin position="357"/>
        <end position="375"/>
    </location>
</feature>
<dbReference type="EMBL" id="MU839827">
    <property type="protein sequence ID" value="KAK1761329.1"/>
    <property type="molecule type" value="Genomic_DNA"/>
</dbReference>
<evidence type="ECO:0000313" key="4">
    <source>
        <dbReference type="Proteomes" id="UP001239445"/>
    </source>
</evidence>
<keyword evidence="2" id="KW-0472">Membrane</keyword>
<sequence length="790" mass="85897">MDEIIGRHVLGPRIPSAMEPRDTPRLGTMAFGLNIPSRVVGRQAESSCAQANLCQKPVSTSSLTIPIALGVCIPLVGAIGVLLYFHRRNIKKQRKEDMMDPHKSLDFGLGDNVGGGPKSKRKSFLGREKDTQSRFQRQQMSMDMNLSSPYLLPPTMQNSRESLHSLARTLGNEDPYRPVAAYAGSDAGSIRSVRKGPEAPSVYTRSESRQDVAKGLGSPVNSPGPFVPPPRQNSLPKSVSTVSSPEPVYAKPEAPIPEEPMLPPMAISKDEPFFATPYPEESNFPIGTAVQEPPAAAQKVARKPMASPSQPSPADSGVEMGYEASFDDKTQSSQNSTVSPRQTAHGLGLVDHPEPLRVSVRSSSSSVDSASANSSQQRVPAAPMSAPIIEEPLQYYDYDFVDDGDAPKDPHGLQVAEDERGRNMHRQSHLYDQQNRQSGLGIPQGDTRRLSVGFRPLPPDEIMESEDPEYRANRIRSFYKEYFEDTKPGDMPPLPPMPAQHQRQYQQNGGHQQGNNQYYEDYSEGYGADAPYFDPVSNSFVMPYAQPVARRAMTPPPSGERFPGPRPPRQFHGSMGGMRMPGPGPRGPPRPGSSVSNQMGGQSRPGSSASTAYGRPRAGSAMSGSRYGGPPKKNLPPPTALHTLPTPSKLKDDSFALMNSIEFAPPESFQSRARGRSQSPMGERRPYKPAVPVHSPLVNAFDELSSLPSPHLLRKSGTFTALDFAPPRKFAESDNRSETGSIRSNRSGISAVQLGAIRNGAGRVSRLPGDTIFTSAAMGEKLKPSWNMRD</sequence>
<feature type="compositionally biased region" description="Low complexity" evidence="1">
    <location>
        <begin position="500"/>
        <end position="519"/>
    </location>
</feature>
<evidence type="ECO:0000313" key="3">
    <source>
        <dbReference type="EMBL" id="KAK1761329.1"/>
    </source>
</evidence>
<keyword evidence="2" id="KW-1133">Transmembrane helix</keyword>
<comment type="caution">
    <text evidence="3">The sequence shown here is derived from an EMBL/GenBank/DDBJ whole genome shotgun (WGS) entry which is preliminary data.</text>
</comment>
<feature type="region of interest" description="Disordered" evidence="1">
    <location>
        <begin position="418"/>
        <end position="527"/>
    </location>
</feature>
<feature type="region of interest" description="Disordered" evidence="1">
    <location>
        <begin position="550"/>
        <end position="690"/>
    </location>
</feature>